<dbReference type="GO" id="GO:0005737">
    <property type="term" value="C:cytoplasm"/>
    <property type="evidence" value="ECO:0007669"/>
    <property type="project" value="TreeGrafter"/>
</dbReference>
<reference evidence="6" key="1">
    <citation type="submission" date="2021-03" db="EMBL/GenBank/DDBJ databases">
        <authorList>
            <person name="Tagirdzhanova G."/>
        </authorList>
    </citation>
    <scope>NUCLEOTIDE SEQUENCE</scope>
</reference>
<evidence type="ECO:0000256" key="2">
    <source>
        <dbReference type="ARBA" id="ARBA00022630"/>
    </source>
</evidence>
<proteinExistence type="inferred from homology"/>
<protein>
    <recommendedName>
        <fullName evidence="5">FAD/NAD(P)-binding domain-containing protein</fullName>
    </recommendedName>
</protein>
<feature type="domain" description="FAD/NAD(P)-binding" evidence="5">
    <location>
        <begin position="44"/>
        <end position="357"/>
    </location>
</feature>
<keyword evidence="2" id="KW-0285">Flavoprotein</keyword>
<dbReference type="OrthoDB" id="202203at2759"/>
<sequence length="455" mass="49435">MIDILLRAASAIQQAINIVFHFLTVDYFRQIALLSASASPTMKRIIVLGGSYAGISTAHRILKQAAKIGPLKITLVSPNTDFYWSMASPRGVVPGQIADEKLFQPIAAGFSKYPAAQFEFTLAKAEKLDVEAKSVGISSGETLDYDYLIVATGSRTRAHTPFKALGSTEETRDALHDFQSEVKEAKTIVVAGAGVTGVEAAGELAYEYGREKKIILVGLNDPMTHSLMIRRVKCCFSMHPVNPSQIASGPTILEESPASVSNYALKALKNLKVTVKLDTKVMSSAQLPAGQKELTLSNGDTLTTDMYIPTFGLIPNSSYIPAPYLNTNGSVMVDEYLRVKGAKDVWAIGDVSDVESWQFITCDRQSAHLARNMISMMNNRPPLPYKVAASRMISVFIIRDGVLTDLVAGFMGLQIGKKAATGHFGSWRLPSFIVARARRTLFVENMGPTVDGSLF</sequence>
<accession>A0A8H3G7Z5</accession>
<evidence type="ECO:0000256" key="1">
    <source>
        <dbReference type="ARBA" id="ARBA00006442"/>
    </source>
</evidence>
<evidence type="ECO:0000313" key="7">
    <source>
        <dbReference type="Proteomes" id="UP000664521"/>
    </source>
</evidence>
<comment type="similarity">
    <text evidence="1">Belongs to the FAD-dependent oxidoreductase family.</text>
</comment>
<dbReference type="GO" id="GO:0050660">
    <property type="term" value="F:flavin adenine dinucleotide binding"/>
    <property type="evidence" value="ECO:0007669"/>
    <property type="project" value="TreeGrafter"/>
</dbReference>
<evidence type="ECO:0000256" key="4">
    <source>
        <dbReference type="ARBA" id="ARBA00023002"/>
    </source>
</evidence>
<dbReference type="AlphaFoldDB" id="A0A8H3G7Z5"/>
<dbReference type="GO" id="GO:0004174">
    <property type="term" value="F:electron-transferring-flavoprotein dehydrogenase activity"/>
    <property type="evidence" value="ECO:0007669"/>
    <property type="project" value="TreeGrafter"/>
</dbReference>
<organism evidence="6 7">
    <name type="scientific">Heterodermia speciosa</name>
    <dbReference type="NCBI Taxonomy" id="116794"/>
    <lineage>
        <taxon>Eukaryota</taxon>
        <taxon>Fungi</taxon>
        <taxon>Dikarya</taxon>
        <taxon>Ascomycota</taxon>
        <taxon>Pezizomycotina</taxon>
        <taxon>Lecanoromycetes</taxon>
        <taxon>OSLEUM clade</taxon>
        <taxon>Lecanoromycetidae</taxon>
        <taxon>Caliciales</taxon>
        <taxon>Physciaceae</taxon>
        <taxon>Heterodermia</taxon>
    </lineage>
</organism>
<evidence type="ECO:0000256" key="3">
    <source>
        <dbReference type="ARBA" id="ARBA00022827"/>
    </source>
</evidence>
<keyword evidence="3" id="KW-0274">FAD</keyword>
<evidence type="ECO:0000259" key="5">
    <source>
        <dbReference type="Pfam" id="PF07992"/>
    </source>
</evidence>
<dbReference type="InterPro" id="IPR023753">
    <property type="entry name" value="FAD/NAD-binding_dom"/>
</dbReference>
<dbReference type="PRINTS" id="PR00368">
    <property type="entry name" value="FADPNR"/>
</dbReference>
<dbReference type="Pfam" id="PF07992">
    <property type="entry name" value="Pyr_redox_2"/>
    <property type="match status" value="1"/>
</dbReference>
<dbReference type="PANTHER" id="PTHR43735">
    <property type="entry name" value="APOPTOSIS-INDUCING FACTOR 1"/>
    <property type="match status" value="1"/>
</dbReference>
<dbReference type="EMBL" id="CAJPDS010000090">
    <property type="protein sequence ID" value="CAF9936242.1"/>
    <property type="molecule type" value="Genomic_DNA"/>
</dbReference>
<dbReference type="SUPFAM" id="SSF51905">
    <property type="entry name" value="FAD/NAD(P)-binding domain"/>
    <property type="match status" value="1"/>
</dbReference>
<name>A0A8H3G7Z5_9LECA</name>
<dbReference type="Gene3D" id="3.50.50.100">
    <property type="match status" value="1"/>
</dbReference>
<comment type="caution">
    <text evidence="6">The sequence shown here is derived from an EMBL/GenBank/DDBJ whole genome shotgun (WGS) entry which is preliminary data.</text>
</comment>
<keyword evidence="4" id="KW-0560">Oxidoreductase</keyword>
<gene>
    <name evidence="6" type="ORF">HETSPECPRED_010270</name>
</gene>
<keyword evidence="7" id="KW-1185">Reference proteome</keyword>
<dbReference type="PANTHER" id="PTHR43735:SF3">
    <property type="entry name" value="FERROPTOSIS SUPPRESSOR PROTEIN 1"/>
    <property type="match status" value="1"/>
</dbReference>
<dbReference type="Proteomes" id="UP000664521">
    <property type="component" value="Unassembled WGS sequence"/>
</dbReference>
<evidence type="ECO:0000313" key="6">
    <source>
        <dbReference type="EMBL" id="CAF9936242.1"/>
    </source>
</evidence>
<dbReference type="InterPro" id="IPR036188">
    <property type="entry name" value="FAD/NAD-bd_sf"/>
</dbReference>